<keyword evidence="2" id="KW-1185">Reference proteome</keyword>
<proteinExistence type="predicted"/>
<dbReference type="EMBL" id="JBHFNQ010000101">
    <property type="protein sequence ID" value="MFB2877734.1"/>
    <property type="molecule type" value="Genomic_DNA"/>
</dbReference>
<organism evidence="1 2">
    <name type="scientific">Floridaenema aerugineum BLCC-F46</name>
    <dbReference type="NCBI Taxonomy" id="3153654"/>
    <lineage>
        <taxon>Bacteria</taxon>
        <taxon>Bacillati</taxon>
        <taxon>Cyanobacteriota</taxon>
        <taxon>Cyanophyceae</taxon>
        <taxon>Oscillatoriophycideae</taxon>
        <taxon>Aerosakkonematales</taxon>
        <taxon>Aerosakkonemataceae</taxon>
        <taxon>Floridanema</taxon>
        <taxon>Floridanema aerugineum</taxon>
    </lineage>
</organism>
<reference evidence="1 2" key="1">
    <citation type="submission" date="2024-09" db="EMBL/GenBank/DDBJ databases">
        <title>Floridaenema gen nov. (Aerosakkonemataceae, Aerosakkonematales ord. nov., Cyanobacteria) from benthic tropical and subtropical fresh waters, with the description of four new species.</title>
        <authorList>
            <person name="Moretto J.A."/>
            <person name="Berthold D.E."/>
            <person name="Lefler F.W."/>
            <person name="Huang I.-S."/>
            <person name="Laughinghouse H. IV."/>
        </authorList>
    </citation>
    <scope>NUCLEOTIDE SEQUENCE [LARGE SCALE GENOMIC DNA]</scope>
    <source>
        <strain evidence="1 2">BLCC-F46</strain>
    </source>
</reference>
<protein>
    <submittedName>
        <fullName evidence="1">DNA polymerase beta superfamily protein</fullName>
    </submittedName>
</protein>
<comment type="caution">
    <text evidence="1">The sequence shown here is derived from an EMBL/GenBank/DDBJ whole genome shotgun (WGS) entry which is preliminary data.</text>
</comment>
<dbReference type="Proteomes" id="UP001576774">
    <property type="component" value="Unassembled WGS sequence"/>
</dbReference>
<evidence type="ECO:0000313" key="2">
    <source>
        <dbReference type="Proteomes" id="UP001576774"/>
    </source>
</evidence>
<dbReference type="Pfam" id="PF10127">
    <property type="entry name" value="RlaP"/>
    <property type="match status" value="1"/>
</dbReference>
<evidence type="ECO:0000313" key="1">
    <source>
        <dbReference type="EMBL" id="MFB2877734.1"/>
    </source>
</evidence>
<dbReference type="RefSeq" id="WP_413270829.1">
    <property type="nucleotide sequence ID" value="NZ_JBHFNQ010000101.1"/>
</dbReference>
<dbReference type="PANTHER" id="PTHR34817">
    <property type="entry name" value="NUCLEOTIDYLTRANSFERASE"/>
    <property type="match status" value="1"/>
</dbReference>
<name>A0ABV4X4N1_9CYAN</name>
<dbReference type="PANTHER" id="PTHR34817:SF1">
    <property type="entry name" value="NUCLEOTIDYLTRANSFERASE"/>
    <property type="match status" value="1"/>
</dbReference>
<gene>
    <name evidence="1" type="ORF">ACE1CC_12845</name>
</gene>
<accession>A0ABV4X4N1</accession>
<dbReference type="InterPro" id="IPR018775">
    <property type="entry name" value="RlaP"/>
</dbReference>
<sequence>MDTINTQLLLIAQNQPYPLLFATISGSHLYGFPSADSDYDLRGVHILRLPDVIGLITGDETVECSQIQNDLQLDLVTHDVKKFFGLLLKKNGYVLEQLYSPLIVYTTPEHEELKQIAHGCITRFHAHHYQGFAQTQWRLFQKEKPPRVKPLLYVYRVLLTGIYLMQTGEVQANLVTLNQHFQLPQIPDLIACKLAGAEKSALTDSDLAFHQQEYQRLFQVLEEASNNSHLPDTPSAKDALHDLLVRVRLAREIPSGEERN</sequence>